<dbReference type="EMBL" id="FOZP01000001">
    <property type="protein sequence ID" value="SFS29841.1"/>
    <property type="molecule type" value="Genomic_DNA"/>
</dbReference>
<name>A0A1I6NPP0_9FLAO</name>
<dbReference type="STRING" id="593133.SAMN04488006_0321"/>
<accession>A0A1I6NPP0</accession>
<evidence type="ECO:0000313" key="2">
    <source>
        <dbReference type="Proteomes" id="UP000199312"/>
    </source>
</evidence>
<proteinExistence type="predicted"/>
<evidence type="ECO:0000313" key="1">
    <source>
        <dbReference type="EMBL" id="SFS29841.1"/>
    </source>
</evidence>
<keyword evidence="2" id="KW-1185">Reference proteome</keyword>
<dbReference type="OrthoDB" id="282517at2"/>
<reference evidence="2" key="1">
    <citation type="submission" date="2016-10" db="EMBL/GenBank/DDBJ databases">
        <authorList>
            <person name="Varghese N."/>
            <person name="Submissions S."/>
        </authorList>
    </citation>
    <scope>NUCLEOTIDE SEQUENCE [LARGE SCALE GENOMIC DNA]</scope>
    <source>
        <strain evidence="2">DSM 24450</strain>
    </source>
</reference>
<organism evidence="1 2">
    <name type="scientific">Lutibacter maritimus</name>
    <dbReference type="NCBI Taxonomy" id="593133"/>
    <lineage>
        <taxon>Bacteria</taxon>
        <taxon>Pseudomonadati</taxon>
        <taxon>Bacteroidota</taxon>
        <taxon>Flavobacteriia</taxon>
        <taxon>Flavobacteriales</taxon>
        <taxon>Flavobacteriaceae</taxon>
        <taxon>Lutibacter</taxon>
    </lineage>
</organism>
<protein>
    <submittedName>
        <fullName evidence="1">Uncharacterized protein</fullName>
    </submittedName>
</protein>
<sequence length="137" mass="16274">MITTNEMSDKELLKQIENCSLDPSLFTHEVLLRMAWILINKYGLETAIIKNCEIKENYFKNALNSNKFNYTLTKAYTEITGHFMKNSTAKTFDKLLKEFPRLQYNFKDLVKTHFGYNILKEHRKEEPNIPRPILFTF</sequence>
<gene>
    <name evidence="1" type="ORF">SAMN04488006_0321</name>
</gene>
<dbReference type="RefSeq" id="WP_090221827.1">
    <property type="nucleotide sequence ID" value="NZ_FOZP01000001.1"/>
</dbReference>
<dbReference type="AlphaFoldDB" id="A0A1I6NPP0"/>
<dbReference type="Proteomes" id="UP000199312">
    <property type="component" value="Unassembled WGS sequence"/>
</dbReference>